<evidence type="ECO:0000313" key="14">
    <source>
        <dbReference type="Proteomes" id="UP000239388"/>
    </source>
</evidence>
<dbReference type="Proteomes" id="UP000239388">
    <property type="component" value="Unassembled WGS sequence"/>
</dbReference>
<keyword evidence="3" id="KW-0548">Nucleotidyltransferase</keyword>
<dbReference type="CDD" id="cd03487">
    <property type="entry name" value="RT_Bac_retron_II"/>
    <property type="match status" value="1"/>
</dbReference>
<dbReference type="PANTHER" id="PTHR34047">
    <property type="entry name" value="NUCLEAR INTRON MATURASE 1, MITOCHONDRIAL-RELATED"/>
    <property type="match status" value="1"/>
</dbReference>
<keyword evidence="2" id="KW-0808">Transferase</keyword>
<keyword evidence="10" id="KW-0175">Coiled coil</keyword>
<keyword evidence="7" id="KW-0051">Antiviral defense</keyword>
<dbReference type="GO" id="GO:0003964">
    <property type="term" value="F:RNA-directed DNA polymerase activity"/>
    <property type="evidence" value="ECO:0007669"/>
    <property type="project" value="UniProtKB-KW"/>
</dbReference>
<keyword evidence="4" id="KW-0479">Metal-binding</keyword>
<evidence type="ECO:0000256" key="9">
    <source>
        <dbReference type="ARBA" id="ARBA00048173"/>
    </source>
</evidence>
<keyword evidence="5" id="KW-0460">Magnesium</keyword>
<dbReference type="InterPro" id="IPR000477">
    <property type="entry name" value="RT_dom"/>
</dbReference>
<dbReference type="InterPro" id="IPR000123">
    <property type="entry name" value="Reverse_transcriptase_msDNA"/>
</dbReference>
<feature type="region of interest" description="Disordered" evidence="11">
    <location>
        <begin position="9"/>
        <end position="71"/>
    </location>
</feature>
<dbReference type="EC" id="2.7.7.49" evidence="1"/>
<dbReference type="OrthoDB" id="9788687at2"/>
<evidence type="ECO:0000256" key="10">
    <source>
        <dbReference type="SAM" id="Coils"/>
    </source>
</evidence>
<protein>
    <recommendedName>
        <fullName evidence="1">RNA-directed DNA polymerase</fullName>
        <ecNumber evidence="1">2.7.7.49</ecNumber>
    </recommendedName>
</protein>
<evidence type="ECO:0000256" key="1">
    <source>
        <dbReference type="ARBA" id="ARBA00012493"/>
    </source>
</evidence>
<sequence length="540" mass="59845">MNFFRRLKQWFAPGQERSAQQTPSQLPASVENRDYTSPSPGTPPASQPTTPNRSTSPPSSPQPRPESTLSGLDASRFQPLTQDEAMESTSQPGWRTAYWDPLNVIPSASLPRIRVIDQTMVGMGLIDAEELAEIHDIGEQMAQFRTDYHVIQHAGQAAVQAARNARDARKAEMKRLAAERKQQRQQAVAQRKATDIVFLGRGVSRGLADRRSNIERLQASGLPVLSSPAELAEAIGISVGTLRWLSYHHPASKTTHYHSWKIAKRSGGERTISRPHKKLEHAQRWVLDHLLSKLPTHDAAHGFVPGRSTLSGAVPHVGASVLVNVDLQDFFPTIDFARVAGLFRGFGYSPAVATILALLTTEAPRRMIRSGSETLHVAVGNRSLPQGACTSPAISNLICQRMDKRLSGMAASIGWCYTRYADDLSFSSVEQADKVAYLLARVRHFTDEEGFQIKASKTRVLRRSNQQSVTGIVVNDRPSIDRKTIRQLRAILHRAKSEGLERQNRIGHTNFRGWVAGMIAYVEMVNPQQGRKLREAFGTI</sequence>
<evidence type="ECO:0000256" key="3">
    <source>
        <dbReference type="ARBA" id="ARBA00022695"/>
    </source>
</evidence>
<name>A0A2S8G8S6_9BACT</name>
<dbReference type="PRINTS" id="PR00866">
    <property type="entry name" value="RNADNAPOLMS"/>
</dbReference>
<dbReference type="GO" id="GO:0046872">
    <property type="term" value="F:metal ion binding"/>
    <property type="evidence" value="ECO:0007669"/>
    <property type="project" value="UniProtKB-KW"/>
</dbReference>
<feature type="coiled-coil region" evidence="10">
    <location>
        <begin position="159"/>
        <end position="193"/>
    </location>
</feature>
<evidence type="ECO:0000256" key="2">
    <source>
        <dbReference type="ARBA" id="ARBA00022679"/>
    </source>
</evidence>
<comment type="caution">
    <text evidence="13">The sequence shown here is derived from an EMBL/GenBank/DDBJ whole genome shotgun (WGS) entry which is preliminary data.</text>
</comment>
<dbReference type="RefSeq" id="WP_105351993.1">
    <property type="nucleotide sequence ID" value="NZ_PUIB01000007.1"/>
</dbReference>
<comment type="similarity">
    <text evidence="8">Belongs to the bacterial reverse transcriptase family.</text>
</comment>
<dbReference type="GO" id="GO:0003723">
    <property type="term" value="F:RNA binding"/>
    <property type="evidence" value="ECO:0007669"/>
    <property type="project" value="InterPro"/>
</dbReference>
<dbReference type="SUPFAM" id="SSF56672">
    <property type="entry name" value="DNA/RNA polymerases"/>
    <property type="match status" value="1"/>
</dbReference>
<evidence type="ECO:0000256" key="5">
    <source>
        <dbReference type="ARBA" id="ARBA00022842"/>
    </source>
</evidence>
<comment type="catalytic activity">
    <reaction evidence="9">
        <text>DNA(n) + a 2'-deoxyribonucleoside 5'-triphosphate = DNA(n+1) + diphosphate</text>
        <dbReference type="Rhea" id="RHEA:22508"/>
        <dbReference type="Rhea" id="RHEA-COMP:17339"/>
        <dbReference type="Rhea" id="RHEA-COMP:17340"/>
        <dbReference type="ChEBI" id="CHEBI:33019"/>
        <dbReference type="ChEBI" id="CHEBI:61560"/>
        <dbReference type="ChEBI" id="CHEBI:173112"/>
        <dbReference type="EC" id="2.7.7.49"/>
    </reaction>
</comment>
<dbReference type="Pfam" id="PF00078">
    <property type="entry name" value="RVT_1"/>
    <property type="match status" value="1"/>
</dbReference>
<organism evidence="13 14">
    <name type="scientific">Blastopirellula marina</name>
    <dbReference type="NCBI Taxonomy" id="124"/>
    <lineage>
        <taxon>Bacteria</taxon>
        <taxon>Pseudomonadati</taxon>
        <taxon>Planctomycetota</taxon>
        <taxon>Planctomycetia</taxon>
        <taxon>Pirellulales</taxon>
        <taxon>Pirellulaceae</taxon>
        <taxon>Blastopirellula</taxon>
    </lineage>
</organism>
<dbReference type="InterPro" id="IPR043502">
    <property type="entry name" value="DNA/RNA_pol_sf"/>
</dbReference>
<dbReference type="PANTHER" id="PTHR34047:SF7">
    <property type="entry name" value="RNA-DIRECTED DNA POLYMERASE"/>
    <property type="match status" value="1"/>
</dbReference>
<accession>A0A2S8G8S6</accession>
<evidence type="ECO:0000256" key="4">
    <source>
        <dbReference type="ARBA" id="ARBA00022723"/>
    </source>
</evidence>
<evidence type="ECO:0000313" key="13">
    <source>
        <dbReference type="EMBL" id="PQO40833.1"/>
    </source>
</evidence>
<evidence type="ECO:0000256" key="6">
    <source>
        <dbReference type="ARBA" id="ARBA00022918"/>
    </source>
</evidence>
<dbReference type="GO" id="GO:0051607">
    <property type="term" value="P:defense response to virus"/>
    <property type="evidence" value="ECO:0007669"/>
    <property type="project" value="UniProtKB-KW"/>
</dbReference>
<gene>
    <name evidence="13" type="ORF">C5Y98_04450</name>
</gene>
<evidence type="ECO:0000259" key="12">
    <source>
        <dbReference type="PROSITE" id="PS50878"/>
    </source>
</evidence>
<feature type="compositionally biased region" description="Low complexity" evidence="11">
    <location>
        <begin position="47"/>
        <end position="57"/>
    </location>
</feature>
<feature type="domain" description="Reverse transcriptase" evidence="12">
    <location>
        <begin position="243"/>
        <end position="474"/>
    </location>
</feature>
<dbReference type="InterPro" id="IPR051083">
    <property type="entry name" value="GrpII_Intron_Splice-Mob/Def"/>
</dbReference>
<proteinExistence type="inferred from homology"/>
<evidence type="ECO:0000256" key="7">
    <source>
        <dbReference type="ARBA" id="ARBA00023118"/>
    </source>
</evidence>
<keyword evidence="6 13" id="KW-0695">RNA-directed DNA polymerase</keyword>
<dbReference type="AlphaFoldDB" id="A0A2S8G8S6"/>
<dbReference type="EMBL" id="PUIB01000007">
    <property type="protein sequence ID" value="PQO40833.1"/>
    <property type="molecule type" value="Genomic_DNA"/>
</dbReference>
<dbReference type="PROSITE" id="PS50878">
    <property type="entry name" value="RT_POL"/>
    <property type="match status" value="1"/>
</dbReference>
<evidence type="ECO:0000256" key="11">
    <source>
        <dbReference type="SAM" id="MobiDB-lite"/>
    </source>
</evidence>
<reference evidence="13 14" key="1">
    <citation type="submission" date="2018-02" db="EMBL/GenBank/DDBJ databases">
        <title>Comparative genomes isolates from brazilian mangrove.</title>
        <authorList>
            <person name="Araujo J.E."/>
            <person name="Taketani R.G."/>
            <person name="Silva M.C.P."/>
            <person name="Loureco M.V."/>
            <person name="Andreote F.D."/>
        </authorList>
    </citation>
    <scope>NUCLEOTIDE SEQUENCE [LARGE SCALE GENOMIC DNA]</scope>
    <source>
        <strain evidence="13 14">NAP PRIS-MGV</strain>
    </source>
</reference>
<feature type="compositionally biased region" description="Polar residues" evidence="11">
    <location>
        <begin position="17"/>
        <end position="27"/>
    </location>
</feature>
<evidence type="ECO:0000256" key="8">
    <source>
        <dbReference type="ARBA" id="ARBA00034120"/>
    </source>
</evidence>